<dbReference type="OrthoDB" id="9797252at2"/>
<comment type="caution">
    <text evidence="1">The sequence shown here is derived from an EMBL/GenBank/DDBJ whole genome shotgun (WGS) entry which is preliminary data.</text>
</comment>
<accession>A0A401ZZU1</accession>
<dbReference type="EMBL" id="BIFR01000001">
    <property type="protein sequence ID" value="GCE12388.1"/>
    <property type="molecule type" value="Genomic_DNA"/>
</dbReference>
<sequence>MRPGGFFAAYDYDWPPTLNWELKQAYQEVDARFDERIRELGLAQKLQRWPKETHLKRLRESTYFRFTRELFLHHVEQGDATRFIHLLLTNAYSHEFKLKTITAHEIGFDRLSRIAFQQIGSEPIPWYFSYRVRIGVK</sequence>
<organism evidence="1 2">
    <name type="scientific">Tengunoibacter tsumagoiensis</name>
    <dbReference type="NCBI Taxonomy" id="2014871"/>
    <lineage>
        <taxon>Bacteria</taxon>
        <taxon>Bacillati</taxon>
        <taxon>Chloroflexota</taxon>
        <taxon>Ktedonobacteria</taxon>
        <taxon>Ktedonobacterales</taxon>
        <taxon>Dictyobacteraceae</taxon>
        <taxon>Tengunoibacter</taxon>
    </lineage>
</organism>
<dbReference type="RefSeq" id="WP_126580018.1">
    <property type="nucleotide sequence ID" value="NZ_BIFR01000001.1"/>
</dbReference>
<proteinExistence type="predicted"/>
<keyword evidence="2" id="KW-1185">Reference proteome</keyword>
<evidence type="ECO:0000313" key="1">
    <source>
        <dbReference type="EMBL" id="GCE12388.1"/>
    </source>
</evidence>
<evidence type="ECO:0000313" key="2">
    <source>
        <dbReference type="Proteomes" id="UP000287352"/>
    </source>
</evidence>
<protein>
    <recommendedName>
        <fullName evidence="3">Methyltransferase type 11 domain-containing protein</fullName>
    </recommendedName>
</protein>
<dbReference type="Proteomes" id="UP000287352">
    <property type="component" value="Unassembled WGS sequence"/>
</dbReference>
<evidence type="ECO:0008006" key="3">
    <source>
        <dbReference type="Google" id="ProtNLM"/>
    </source>
</evidence>
<name>A0A401ZZU1_9CHLR</name>
<reference evidence="2" key="1">
    <citation type="submission" date="2018-12" db="EMBL/GenBank/DDBJ databases">
        <title>Tengunoibacter tsumagoiensis gen. nov., sp. nov., Dictyobacter kobayashii sp. nov., D. alpinus sp. nov., and D. joshuensis sp. nov. and description of Dictyobacteraceae fam. nov. within the order Ktedonobacterales isolated from Tengu-no-mugimeshi.</title>
        <authorList>
            <person name="Wang C.M."/>
            <person name="Zheng Y."/>
            <person name="Sakai Y."/>
            <person name="Toyoda A."/>
            <person name="Minakuchi Y."/>
            <person name="Abe K."/>
            <person name="Yokota A."/>
            <person name="Yabe S."/>
        </authorList>
    </citation>
    <scope>NUCLEOTIDE SEQUENCE [LARGE SCALE GENOMIC DNA]</scope>
    <source>
        <strain evidence="2">Uno3</strain>
    </source>
</reference>
<dbReference type="AlphaFoldDB" id="A0A401ZZU1"/>
<gene>
    <name evidence="1" type="ORF">KTT_22470</name>
</gene>